<evidence type="ECO:0000313" key="5">
    <source>
        <dbReference type="Proteomes" id="UP000184221"/>
    </source>
</evidence>
<dbReference type="AlphaFoldDB" id="A0A1M5VZY1"/>
<dbReference type="STRING" id="996342.SAMN05443551_3171"/>
<dbReference type="Pfam" id="PF00657">
    <property type="entry name" value="Lipase_GDSL"/>
    <property type="match status" value="1"/>
</dbReference>
<evidence type="ECO:0000313" key="4">
    <source>
        <dbReference type="EMBL" id="SHH80740.1"/>
    </source>
</evidence>
<keyword evidence="5" id="KW-1185">Reference proteome</keyword>
<evidence type="ECO:0000256" key="2">
    <source>
        <dbReference type="SAM" id="SignalP"/>
    </source>
</evidence>
<organism evidence="4 5">
    <name type="scientific">Marivita hallyeonensis</name>
    <dbReference type="NCBI Taxonomy" id="996342"/>
    <lineage>
        <taxon>Bacteria</taxon>
        <taxon>Pseudomonadati</taxon>
        <taxon>Pseudomonadota</taxon>
        <taxon>Alphaproteobacteria</taxon>
        <taxon>Rhodobacterales</taxon>
        <taxon>Roseobacteraceae</taxon>
        <taxon>Marivita</taxon>
    </lineage>
</organism>
<dbReference type="RefSeq" id="WP_072778971.1">
    <property type="nucleotide sequence ID" value="NZ_FQXC01000004.1"/>
</dbReference>
<reference evidence="4 5" key="1">
    <citation type="submission" date="2016-11" db="EMBL/GenBank/DDBJ databases">
        <authorList>
            <person name="Jaros S."/>
            <person name="Januszkiewicz K."/>
            <person name="Wedrychowicz H."/>
        </authorList>
    </citation>
    <scope>NUCLEOTIDE SEQUENCE [LARGE SCALE GENOMIC DNA]</scope>
    <source>
        <strain evidence="4 5">DSM 29431</strain>
    </source>
</reference>
<name>A0A1M5VZY1_9RHOB</name>
<dbReference type="InterPro" id="IPR051058">
    <property type="entry name" value="GDSL_Est/Lipase"/>
</dbReference>
<dbReference type="GO" id="GO:0019867">
    <property type="term" value="C:outer membrane"/>
    <property type="evidence" value="ECO:0007669"/>
    <property type="project" value="InterPro"/>
</dbReference>
<dbReference type="InterPro" id="IPR005546">
    <property type="entry name" value="Autotransporte_beta"/>
</dbReference>
<feature type="signal peptide" evidence="2">
    <location>
        <begin position="1"/>
        <end position="22"/>
    </location>
</feature>
<evidence type="ECO:0000259" key="3">
    <source>
        <dbReference type="PROSITE" id="PS51208"/>
    </source>
</evidence>
<keyword evidence="2" id="KW-0732">Signal</keyword>
<keyword evidence="1" id="KW-0378">Hydrolase</keyword>
<sequence>MTFRKLALASTVLTCAASITSADELRFDDLFIIGDSLSDAGAYSQSVQAAGMGLLPVINYKFLTNAPDGSSLTFGEVLGNELGLSLGPNVYSAVPLAGLQEVDLGGTIYAEGGSRVTNPSGIGFNTSQGITTRSLAEQVDRMLADRPKLGENDLVILWGGANDVFAQAGAVGVGAITPQDAAANMAQAATELVGLVDRVKNAGAESVIVVTIPDIGSTPFGLSSGPQGAALQTGLTDAFNNTLLASIGDKAVIVDSQKLLGALQADPAKYGFTAPNAATVPACPGSSLGCLQGVDASADSELRIFADGVHPTTSAHALFGQASFAGLQAATQTGAISIATMTALRQHGLSIENRMNPTVLRTTDENGAPRRREVGEVDVYASLDVGRFEGDAQQVTPGVEGTTRVLKAGADVVVAPNATIGAGISLDYGEVDFDNDAGGFDTDLVIGVVFGQVALSPKYYLNAAFGGGRVNVDDITRSFALGPATETYTADTEGDYRFARIGGGALYAINSQVRLNPFAHYTWERVSLDGFTESDGAASLSFGETEYESSRITAGLSALITPENMDGWTFNLRGSIEHDFNDDPLEVSLGPNANTLGTVSAPRPDQTWGYIAGSVVKEFGSGSFLSLTGSSSIGLDGSRGFTGALTYKMTF</sequence>
<gene>
    <name evidence="4" type="ORF">SAMN05443551_3171</name>
</gene>
<dbReference type="EMBL" id="FQXC01000004">
    <property type="protein sequence ID" value="SHH80740.1"/>
    <property type="molecule type" value="Genomic_DNA"/>
</dbReference>
<dbReference type="Proteomes" id="UP000184221">
    <property type="component" value="Unassembled WGS sequence"/>
</dbReference>
<dbReference type="OrthoDB" id="5292073at2"/>
<evidence type="ECO:0000256" key="1">
    <source>
        <dbReference type="ARBA" id="ARBA00022801"/>
    </source>
</evidence>
<dbReference type="SUPFAM" id="SSF52266">
    <property type="entry name" value="SGNH hydrolase"/>
    <property type="match status" value="1"/>
</dbReference>
<dbReference type="SUPFAM" id="SSF103515">
    <property type="entry name" value="Autotransporter"/>
    <property type="match status" value="1"/>
</dbReference>
<dbReference type="NCBIfam" id="TIGR01414">
    <property type="entry name" value="autotrans_barl"/>
    <property type="match status" value="1"/>
</dbReference>
<dbReference type="InterPro" id="IPR006315">
    <property type="entry name" value="OM_autotransptr_brl_dom"/>
</dbReference>
<dbReference type="Pfam" id="PF03797">
    <property type="entry name" value="Autotransporter"/>
    <property type="match status" value="1"/>
</dbReference>
<feature type="chain" id="PRO_5012522463" evidence="2">
    <location>
        <begin position="23"/>
        <end position="651"/>
    </location>
</feature>
<dbReference type="SMART" id="SM00869">
    <property type="entry name" value="Autotransporter"/>
    <property type="match status" value="1"/>
</dbReference>
<dbReference type="InterPro" id="IPR036514">
    <property type="entry name" value="SGNH_hydro_sf"/>
</dbReference>
<dbReference type="PROSITE" id="PS01098">
    <property type="entry name" value="LIPASE_GDSL_SER"/>
    <property type="match status" value="1"/>
</dbReference>
<dbReference type="Gene3D" id="3.40.50.1110">
    <property type="entry name" value="SGNH hydrolase"/>
    <property type="match status" value="1"/>
</dbReference>
<proteinExistence type="predicted"/>
<dbReference type="InterPro" id="IPR008265">
    <property type="entry name" value="Lipase_GDSL_AS"/>
</dbReference>
<protein>
    <submittedName>
        <fullName evidence="4">Outer membrane lipase/esterase</fullName>
    </submittedName>
</protein>
<dbReference type="PANTHER" id="PTHR45648">
    <property type="entry name" value="GDSL LIPASE/ACYLHYDROLASE FAMILY PROTEIN (AFU_ORTHOLOGUE AFUA_4G14700)"/>
    <property type="match status" value="1"/>
</dbReference>
<dbReference type="CDD" id="cd01847">
    <property type="entry name" value="Triacylglycerol_lipase_like"/>
    <property type="match status" value="1"/>
</dbReference>
<dbReference type="PROSITE" id="PS51208">
    <property type="entry name" value="AUTOTRANSPORTER"/>
    <property type="match status" value="1"/>
</dbReference>
<dbReference type="GO" id="GO:0016298">
    <property type="term" value="F:lipase activity"/>
    <property type="evidence" value="ECO:0007669"/>
    <property type="project" value="InterPro"/>
</dbReference>
<dbReference type="Gene3D" id="2.40.128.130">
    <property type="entry name" value="Autotransporter beta-domain"/>
    <property type="match status" value="1"/>
</dbReference>
<dbReference type="InterPro" id="IPR001087">
    <property type="entry name" value="GDSL"/>
</dbReference>
<dbReference type="InterPro" id="IPR036709">
    <property type="entry name" value="Autotransporte_beta_dom_sf"/>
</dbReference>
<dbReference type="GO" id="GO:0006629">
    <property type="term" value="P:lipid metabolic process"/>
    <property type="evidence" value="ECO:0007669"/>
    <property type="project" value="InterPro"/>
</dbReference>
<accession>A0A1M5VZY1</accession>
<feature type="domain" description="Autotransporter" evidence="3">
    <location>
        <begin position="372"/>
        <end position="651"/>
    </location>
</feature>
<dbReference type="PANTHER" id="PTHR45648:SF22">
    <property type="entry name" value="GDSL LIPASE_ACYLHYDROLASE FAMILY PROTEIN (AFU_ORTHOLOGUE AFUA_4G14700)"/>
    <property type="match status" value="1"/>
</dbReference>